<protein>
    <recommendedName>
        <fullName evidence="3">F-box domain-containing protein</fullName>
    </recommendedName>
</protein>
<dbReference type="AlphaFoldDB" id="A0AA48L8V9"/>
<sequence>MFRLQTFTLRKPISPTCPLPPMTAPPHLLPYGIPPEVLDCIVAHIPEKKVLPLLRVNSEWYAVVKPYTCRVHSLKSRTIAQLASKNHNIDIDRPSGRPVFRSAWLRHTHTLTIEPHNEAQCQAAVARLDLPALRTVRCAFRPHSHPFDGGECAFFRLPQVVILTDVQFEYEPYPLPPPMHLRLRTLVLQFSSNASPIPRDVEDLDEPFIIPCFSPWFDPKYQTAQAFVALLPQPTDESPTRMFEDLLVLCTMGYASRRTVMVVGGFMDKRATSVHIDNQVYLSITGPSYRDVSAADLMYPLLKKYRSAYINSFVDELGVAEEEREATTREVIADMGKVEFCSLHEVPQNCWLSHVLPNDLIKRAGFGQNPKL</sequence>
<reference evidence="1" key="1">
    <citation type="journal article" date="2023" name="BMC Genomics">
        <title>Chromosome-level genome assemblies of Cutaneotrichosporon spp. (Trichosporonales, Basidiomycota) reveal imbalanced evolution between nucleotide sequences and chromosome synteny.</title>
        <authorList>
            <person name="Kobayashi Y."/>
            <person name="Kayamori A."/>
            <person name="Aoki K."/>
            <person name="Shiwa Y."/>
            <person name="Matsutani M."/>
            <person name="Fujita N."/>
            <person name="Sugita T."/>
            <person name="Iwasaki W."/>
            <person name="Tanaka N."/>
            <person name="Takashima M."/>
        </authorList>
    </citation>
    <scope>NUCLEOTIDE SEQUENCE</scope>
    <source>
        <strain evidence="1">HIS019</strain>
    </source>
</reference>
<name>A0AA48L8V9_9TREE</name>
<dbReference type="KEGG" id="ccac:CcaHIS019_0607700"/>
<evidence type="ECO:0000313" key="1">
    <source>
        <dbReference type="EMBL" id="BEI94311.1"/>
    </source>
</evidence>
<evidence type="ECO:0000313" key="2">
    <source>
        <dbReference type="Proteomes" id="UP001233271"/>
    </source>
</evidence>
<dbReference type="EMBL" id="AP028217">
    <property type="protein sequence ID" value="BEI94311.1"/>
    <property type="molecule type" value="Genomic_DNA"/>
</dbReference>
<dbReference type="Proteomes" id="UP001233271">
    <property type="component" value="Chromosome 6"/>
</dbReference>
<dbReference type="GeneID" id="85498181"/>
<gene>
    <name evidence="1" type="ORF">CcaverHIS019_0607700</name>
</gene>
<dbReference type="RefSeq" id="XP_060459576.1">
    <property type="nucleotide sequence ID" value="XM_060603265.1"/>
</dbReference>
<keyword evidence="2" id="KW-1185">Reference proteome</keyword>
<organism evidence="1 2">
    <name type="scientific">Cutaneotrichosporon cavernicola</name>
    <dbReference type="NCBI Taxonomy" id="279322"/>
    <lineage>
        <taxon>Eukaryota</taxon>
        <taxon>Fungi</taxon>
        <taxon>Dikarya</taxon>
        <taxon>Basidiomycota</taxon>
        <taxon>Agaricomycotina</taxon>
        <taxon>Tremellomycetes</taxon>
        <taxon>Trichosporonales</taxon>
        <taxon>Trichosporonaceae</taxon>
        <taxon>Cutaneotrichosporon</taxon>
    </lineage>
</organism>
<evidence type="ECO:0008006" key="3">
    <source>
        <dbReference type="Google" id="ProtNLM"/>
    </source>
</evidence>
<proteinExistence type="predicted"/>
<accession>A0AA48L8V9</accession>